<dbReference type="GO" id="GO:0005524">
    <property type="term" value="F:ATP binding"/>
    <property type="evidence" value="ECO:0007669"/>
    <property type="project" value="InterPro"/>
</dbReference>
<dbReference type="PROSITE" id="PS51192">
    <property type="entry name" value="HELICASE_ATP_BIND_1"/>
    <property type="match status" value="1"/>
</dbReference>
<dbReference type="SUPFAM" id="SSF52540">
    <property type="entry name" value="P-loop containing nucleoside triphosphate hydrolases"/>
    <property type="match status" value="2"/>
</dbReference>
<dbReference type="SMART" id="SM00490">
    <property type="entry name" value="HELICc"/>
    <property type="match status" value="1"/>
</dbReference>
<name>A0A0R2L6R8_9LACO</name>
<dbReference type="OrthoDB" id="9802848at2"/>
<keyword evidence="4" id="KW-0547">Nucleotide-binding</keyword>
<evidence type="ECO:0000313" key="4">
    <source>
        <dbReference type="EMBL" id="KRN95605.1"/>
    </source>
</evidence>
<accession>A0A0R2L6R8</accession>
<dbReference type="PANTHER" id="PTHR45629">
    <property type="entry name" value="SNF2/RAD54 FAMILY MEMBER"/>
    <property type="match status" value="1"/>
</dbReference>
<reference evidence="4 5" key="1">
    <citation type="journal article" date="2015" name="Genome Announc.">
        <title>Expanding the biotechnology potential of lactobacilli through comparative genomics of 213 strains and associated genera.</title>
        <authorList>
            <person name="Sun Z."/>
            <person name="Harris H.M."/>
            <person name="McCann A."/>
            <person name="Guo C."/>
            <person name="Argimon S."/>
            <person name="Zhang W."/>
            <person name="Yang X."/>
            <person name="Jeffery I.B."/>
            <person name="Cooney J.C."/>
            <person name="Kagawa T.F."/>
            <person name="Liu W."/>
            <person name="Song Y."/>
            <person name="Salvetti E."/>
            <person name="Wrobel A."/>
            <person name="Rasinkangas P."/>
            <person name="Parkhill J."/>
            <person name="Rea M.C."/>
            <person name="O'Sullivan O."/>
            <person name="Ritari J."/>
            <person name="Douillard F.P."/>
            <person name="Paul Ross R."/>
            <person name="Yang R."/>
            <person name="Briner A.E."/>
            <person name="Felis G.E."/>
            <person name="de Vos W.M."/>
            <person name="Barrangou R."/>
            <person name="Klaenhammer T.R."/>
            <person name="Caufield P.W."/>
            <person name="Cui Y."/>
            <person name="Zhang H."/>
            <person name="O'Toole P.W."/>
        </authorList>
    </citation>
    <scope>NUCLEOTIDE SEQUENCE [LARGE SCALE GENOMIC DNA]</scope>
    <source>
        <strain evidence="4 5">NBRC 103219</strain>
    </source>
</reference>
<dbReference type="InterPro" id="IPR049730">
    <property type="entry name" value="SNF2/RAD54-like_C"/>
</dbReference>
<evidence type="ECO:0000259" key="2">
    <source>
        <dbReference type="PROSITE" id="PS51192"/>
    </source>
</evidence>
<dbReference type="InterPro" id="IPR027417">
    <property type="entry name" value="P-loop_NTPase"/>
</dbReference>
<protein>
    <submittedName>
        <fullName evidence="4">SNF2 family DNA RNA helicase</fullName>
    </submittedName>
</protein>
<keyword evidence="5" id="KW-1185">Reference proteome</keyword>
<organism evidence="4 5">
    <name type="scientific">Ligilactobacillus pobuzihii</name>
    <dbReference type="NCBI Taxonomy" id="449659"/>
    <lineage>
        <taxon>Bacteria</taxon>
        <taxon>Bacillati</taxon>
        <taxon>Bacillota</taxon>
        <taxon>Bacilli</taxon>
        <taxon>Lactobacillales</taxon>
        <taxon>Lactobacillaceae</taxon>
        <taxon>Ligilactobacillus</taxon>
    </lineage>
</organism>
<dbReference type="Gene3D" id="3.30.870.10">
    <property type="entry name" value="Endonuclease Chain A"/>
    <property type="match status" value="1"/>
</dbReference>
<dbReference type="AlphaFoldDB" id="A0A0R2L6R8"/>
<dbReference type="Proteomes" id="UP000051886">
    <property type="component" value="Unassembled WGS sequence"/>
</dbReference>
<evidence type="ECO:0000256" key="1">
    <source>
        <dbReference type="ARBA" id="ARBA00022801"/>
    </source>
</evidence>
<sequence length="868" mass="100770">MLQNIHICPGYETPTNDIADEFYNPVLSQSISYDRIAGYFSSKSLVYFSKGLESLFLNKGHYRLIISNQISQEDYDSMIDGYERRGIQEKLISRINEKLPFQKDNKSFSNLAYLIAIGLVDIKIGFTTDGLFHAKYGIMTDKNNDSVYFSGSLNETENAFAHNYENIDVKKSWTDNDTANYIKNYKQSFEDLWNGNNKDGMLFVKEINDIVKKEIVKYDKGKLIVEEDLLTPDSLILYLVKNQLYIQDNLEISLKKTRKLRKIKEDYLINGELWNFRKDIGYKEIQKRIIPFFESLAKREGFNFVVADSVWDFIDDSKFEINKLSLQGINIKNKSDLYTPYIHDFESIVNQEISRHLRPAQLWVSFYMATMQRVGNFSVPGAGKTAMVYGTFAYLSAPQQKKVDKLVVIGPKSSFLAWKDEFRAVFGNKRKLRVLDVQSTSFSEEDIYKNTDQYNLILVNYESLQKYETPLSHIINRKTLLVFDEIHKLKGVSAERPKYAQPLADLAHYKLALTGTPIPNGYVDVYNMLHFLYKEEYRDYFGFTISELQNADFTIAKEINSKLNPFFWRVTKKDLDVPPAEPDHIKEVTATQNEQRVINILWRKYGHQPFKLYIRLIQMASNPYLLKRAVNKALFTNIGGDEDENGKALDFEYDEVMYDEPDYSADELEAIDSLKESSKFDAALNKTIRLISEGHKPVVWAIFVDTIDKFTTRVENAGYKVAKIYGSVPPVEREKIIQGFQSGKYDMLISNPHTLAESVSLHNVSHDAIYLEYSFNLTHMLQSRDRIHRLGLKPSTKTNYYYFELVGVKGERQPIDKIIYNRLAEKRDLMLQAIEGTQLRPAFTENQKNEVKNLMREFMKDGQKNDYN</sequence>
<dbReference type="PANTHER" id="PTHR45629:SF7">
    <property type="entry name" value="DNA EXCISION REPAIR PROTEIN ERCC-6-RELATED"/>
    <property type="match status" value="1"/>
</dbReference>
<feature type="domain" description="Helicase C-terminal" evidence="3">
    <location>
        <begin position="683"/>
        <end position="855"/>
    </location>
</feature>
<comment type="caution">
    <text evidence="4">The sequence shown here is derived from an EMBL/GenBank/DDBJ whole genome shotgun (WGS) entry which is preliminary data.</text>
</comment>
<gene>
    <name evidence="4" type="ORF">IV66_GL001052</name>
</gene>
<dbReference type="Pfam" id="PF00271">
    <property type="entry name" value="Helicase_C"/>
    <property type="match status" value="1"/>
</dbReference>
<evidence type="ECO:0000313" key="5">
    <source>
        <dbReference type="Proteomes" id="UP000051886"/>
    </source>
</evidence>
<dbReference type="STRING" id="449659.IV66_GL001052"/>
<dbReference type="CDD" id="cd18793">
    <property type="entry name" value="SF2_C_SNF"/>
    <property type="match status" value="1"/>
</dbReference>
<dbReference type="Gene3D" id="3.40.50.10810">
    <property type="entry name" value="Tandem AAA-ATPase domain"/>
    <property type="match status" value="1"/>
</dbReference>
<dbReference type="GO" id="GO:0016787">
    <property type="term" value="F:hydrolase activity"/>
    <property type="evidence" value="ECO:0007669"/>
    <property type="project" value="UniProtKB-KW"/>
</dbReference>
<dbReference type="InterPro" id="IPR014001">
    <property type="entry name" value="Helicase_ATP-bd"/>
</dbReference>
<dbReference type="InterPro" id="IPR038718">
    <property type="entry name" value="SNF2-like_sf"/>
</dbReference>
<dbReference type="InterPro" id="IPR050496">
    <property type="entry name" value="SNF2_RAD54_helicase_repair"/>
</dbReference>
<dbReference type="Pfam" id="PF13091">
    <property type="entry name" value="PLDc_2"/>
    <property type="match status" value="1"/>
</dbReference>
<dbReference type="Gene3D" id="3.40.50.300">
    <property type="entry name" value="P-loop containing nucleotide triphosphate hydrolases"/>
    <property type="match status" value="1"/>
</dbReference>
<dbReference type="EMBL" id="JQCN01000070">
    <property type="protein sequence ID" value="KRN95605.1"/>
    <property type="molecule type" value="Genomic_DNA"/>
</dbReference>
<dbReference type="InterPro" id="IPR001650">
    <property type="entry name" value="Helicase_C-like"/>
</dbReference>
<dbReference type="CDD" id="cd17919">
    <property type="entry name" value="DEXHc_Snf"/>
    <property type="match status" value="1"/>
</dbReference>
<proteinExistence type="predicted"/>
<dbReference type="SMART" id="SM00487">
    <property type="entry name" value="DEXDc"/>
    <property type="match status" value="1"/>
</dbReference>
<dbReference type="PROSITE" id="PS51194">
    <property type="entry name" value="HELICASE_CTER"/>
    <property type="match status" value="1"/>
</dbReference>
<keyword evidence="1" id="KW-0378">Hydrolase</keyword>
<evidence type="ECO:0000259" key="3">
    <source>
        <dbReference type="PROSITE" id="PS51194"/>
    </source>
</evidence>
<dbReference type="Pfam" id="PF00176">
    <property type="entry name" value="SNF2-rel_dom"/>
    <property type="match status" value="1"/>
</dbReference>
<dbReference type="CDD" id="cd09179">
    <property type="entry name" value="PLDc_N_DEXD_a"/>
    <property type="match status" value="1"/>
</dbReference>
<dbReference type="InterPro" id="IPR000330">
    <property type="entry name" value="SNF2_N"/>
</dbReference>
<dbReference type="GO" id="GO:0004386">
    <property type="term" value="F:helicase activity"/>
    <property type="evidence" value="ECO:0007669"/>
    <property type="project" value="UniProtKB-KW"/>
</dbReference>
<dbReference type="RefSeq" id="WP_017868493.1">
    <property type="nucleotide sequence ID" value="NZ_BJYB01000008.1"/>
</dbReference>
<dbReference type="InterPro" id="IPR025202">
    <property type="entry name" value="PLD-like_dom"/>
</dbReference>
<dbReference type="PATRIC" id="fig|449659.4.peg.1062"/>
<keyword evidence="4" id="KW-0067">ATP-binding</keyword>
<keyword evidence="4" id="KW-0347">Helicase</keyword>
<feature type="domain" description="Helicase ATP-binding" evidence="2">
    <location>
        <begin position="370"/>
        <end position="535"/>
    </location>
</feature>